<accession>A0AA38H6C9</accession>
<reference evidence="2" key="1">
    <citation type="journal article" date="2022" name="G3 (Bethesda)">
        <title>High quality genome of the basidiomycete yeast Dioszegia hungarica PDD-24b-2 isolated from cloud water.</title>
        <authorList>
            <person name="Jarrige D."/>
            <person name="Haridas S."/>
            <person name="Bleykasten-Grosshans C."/>
            <person name="Joly M."/>
            <person name="Nadalig T."/>
            <person name="Sancelme M."/>
            <person name="Vuilleumier S."/>
            <person name="Grigoriev I.V."/>
            <person name="Amato P."/>
            <person name="Bringel F."/>
        </authorList>
    </citation>
    <scope>NUCLEOTIDE SEQUENCE</scope>
    <source>
        <strain evidence="2">PDD-24b-2</strain>
    </source>
</reference>
<evidence type="ECO:0000313" key="3">
    <source>
        <dbReference type="Proteomes" id="UP001164286"/>
    </source>
</evidence>
<feature type="region of interest" description="Disordered" evidence="1">
    <location>
        <begin position="245"/>
        <end position="307"/>
    </location>
</feature>
<dbReference type="Proteomes" id="UP001164286">
    <property type="component" value="Unassembled WGS sequence"/>
</dbReference>
<name>A0AA38H6C9_9TREE</name>
<evidence type="ECO:0000256" key="1">
    <source>
        <dbReference type="SAM" id="MobiDB-lite"/>
    </source>
</evidence>
<feature type="region of interest" description="Disordered" evidence="1">
    <location>
        <begin position="150"/>
        <end position="169"/>
    </location>
</feature>
<feature type="compositionally biased region" description="Polar residues" evidence="1">
    <location>
        <begin position="246"/>
        <end position="260"/>
    </location>
</feature>
<protein>
    <submittedName>
        <fullName evidence="2">Uncharacterized protein</fullName>
    </submittedName>
</protein>
<comment type="caution">
    <text evidence="2">The sequence shown here is derived from an EMBL/GenBank/DDBJ whole genome shotgun (WGS) entry which is preliminary data.</text>
</comment>
<organism evidence="2 3">
    <name type="scientific">Dioszegia hungarica</name>
    <dbReference type="NCBI Taxonomy" id="4972"/>
    <lineage>
        <taxon>Eukaryota</taxon>
        <taxon>Fungi</taxon>
        <taxon>Dikarya</taxon>
        <taxon>Basidiomycota</taxon>
        <taxon>Agaricomycotina</taxon>
        <taxon>Tremellomycetes</taxon>
        <taxon>Tremellales</taxon>
        <taxon>Bulleribasidiaceae</taxon>
        <taxon>Dioszegia</taxon>
    </lineage>
</organism>
<feature type="compositionally biased region" description="Low complexity" evidence="1">
    <location>
        <begin position="156"/>
        <end position="169"/>
    </location>
</feature>
<gene>
    <name evidence="2" type="ORF">MKK02DRAFT_29162</name>
</gene>
<dbReference type="AlphaFoldDB" id="A0AA38H6C9"/>
<dbReference type="RefSeq" id="XP_052943081.1">
    <property type="nucleotide sequence ID" value="XM_053087731.1"/>
</dbReference>
<feature type="region of interest" description="Disordered" evidence="1">
    <location>
        <begin position="321"/>
        <end position="343"/>
    </location>
</feature>
<proteinExistence type="predicted"/>
<keyword evidence="3" id="KW-1185">Reference proteome</keyword>
<evidence type="ECO:0000313" key="2">
    <source>
        <dbReference type="EMBL" id="KAI9633304.1"/>
    </source>
</evidence>
<dbReference type="EMBL" id="JAKWFO010000011">
    <property type="protein sequence ID" value="KAI9633304.1"/>
    <property type="molecule type" value="Genomic_DNA"/>
</dbReference>
<sequence>MGPIDTLSPTDTQNRNGEEIIQYFADAFTNATSHDLDIGTARDIVDDSQATMPLADAGFGHASWWLDASPAPYDSLNGAATTPSWTDGAEPYPEGPYWGTAHPNQDTIDGYAPLDDYAFFVGPTSAQLFPGYILSSSPVPGIGSCHVLQQHDSQDSDTPTRTLTPLSTSRPALPFLSPTLWPAIPLSAPQSPNASASQSNLELYTQVAKQSGEICSEDVLREAVMTTEIPHCVRLPDLEIHRCASASRSPTPLQQASQPSDTEDSPASFRITMGTDPERDFSPASCTSESARKGYPTSGRSPHILWLPARSKPRHGYFARGENRHRQSDKQKRSKQAADNQKLKTAKDCMRAFYEQLGPLSDSGRLILRPYSEDEERTNPYRAHEGVTASLVEVERDNSTHQQHATSFQSLECMPRKDDARKQAWEFCTNLSTQLGSGCAFVSCDSRGHLKIDIEEHLGKSSSN</sequence>
<dbReference type="GeneID" id="77726936"/>
<feature type="compositionally biased region" description="Basic and acidic residues" evidence="1">
    <location>
        <begin position="321"/>
        <end position="331"/>
    </location>
</feature>